<dbReference type="SMART" id="SM00822">
    <property type="entry name" value="PKS_KR"/>
    <property type="match status" value="1"/>
</dbReference>
<keyword evidence="6" id="KW-1185">Reference proteome</keyword>
<reference evidence="6" key="1">
    <citation type="submission" date="2016-10" db="EMBL/GenBank/DDBJ databases">
        <authorList>
            <person name="Varghese N."/>
            <person name="Submissions S."/>
        </authorList>
    </citation>
    <scope>NUCLEOTIDE SEQUENCE [LARGE SCALE GENOMIC DNA]</scope>
    <source>
        <strain evidence="6">DSM 16858</strain>
    </source>
</reference>
<proteinExistence type="inferred from homology"/>
<dbReference type="Proteomes" id="UP000199181">
    <property type="component" value="Unassembled WGS sequence"/>
</dbReference>
<dbReference type="PRINTS" id="PR00080">
    <property type="entry name" value="SDRFAMILY"/>
</dbReference>
<keyword evidence="2" id="KW-0560">Oxidoreductase</keyword>
<organism evidence="5 6">
    <name type="scientific">Stigmatella erecta</name>
    <dbReference type="NCBI Taxonomy" id="83460"/>
    <lineage>
        <taxon>Bacteria</taxon>
        <taxon>Pseudomonadati</taxon>
        <taxon>Myxococcota</taxon>
        <taxon>Myxococcia</taxon>
        <taxon>Myxococcales</taxon>
        <taxon>Cystobacterineae</taxon>
        <taxon>Archangiaceae</taxon>
        <taxon>Stigmatella</taxon>
    </lineage>
</organism>
<sequence length="272" mass="29566">MEGQSVAFSSYRTRQARRTEIQLTEKAMDIQGKVIAITGASSGIGEATARLLAEQGARVVIGARRTARLEALAGELGQKGREVALRRLDVTQREDVRGFVEFATGRFGRLDVLINNAGLMPLSRMDQLKVDEWDRMVDVNLKGVLYGIAAALPVFQSQKAGHFINVTSVADRVVVPTAAVYSGTKFAVRAISEGLRQEVGRDIRVTLVAPGATQSELANTISDPELRRLAIEQYRQELIPAEAIARAIAFAIGQPADVDVNELVVRPVAQPY</sequence>
<protein>
    <submittedName>
        <fullName evidence="5">NADP-dependent 3-hydroxy acid dehydrogenase YdfG</fullName>
    </submittedName>
</protein>
<dbReference type="Gene3D" id="3.40.50.720">
    <property type="entry name" value="NAD(P)-binding Rossmann-like Domain"/>
    <property type="match status" value="1"/>
</dbReference>
<dbReference type="Pfam" id="PF00106">
    <property type="entry name" value="adh_short"/>
    <property type="match status" value="1"/>
</dbReference>
<feature type="domain" description="Ketoreductase" evidence="4">
    <location>
        <begin position="33"/>
        <end position="213"/>
    </location>
</feature>
<evidence type="ECO:0000259" key="4">
    <source>
        <dbReference type="SMART" id="SM00822"/>
    </source>
</evidence>
<dbReference type="InterPro" id="IPR036291">
    <property type="entry name" value="NAD(P)-bd_dom_sf"/>
</dbReference>
<evidence type="ECO:0000256" key="2">
    <source>
        <dbReference type="ARBA" id="ARBA00023002"/>
    </source>
</evidence>
<dbReference type="InterPro" id="IPR020904">
    <property type="entry name" value="Sc_DH/Rdtase_CS"/>
</dbReference>
<gene>
    <name evidence="5" type="ORF">SAMN05443639_108202</name>
</gene>
<dbReference type="GO" id="GO:0016616">
    <property type="term" value="F:oxidoreductase activity, acting on the CH-OH group of donors, NAD or NADP as acceptor"/>
    <property type="evidence" value="ECO:0007669"/>
    <property type="project" value="UniProtKB-ARBA"/>
</dbReference>
<dbReference type="PRINTS" id="PR00081">
    <property type="entry name" value="GDHRDH"/>
</dbReference>
<dbReference type="InterPro" id="IPR057326">
    <property type="entry name" value="KR_dom"/>
</dbReference>
<dbReference type="PROSITE" id="PS00061">
    <property type="entry name" value="ADH_SHORT"/>
    <property type="match status" value="1"/>
</dbReference>
<evidence type="ECO:0000313" key="5">
    <source>
        <dbReference type="EMBL" id="SEU15350.1"/>
    </source>
</evidence>
<name>A0A1I0JWR1_9BACT</name>
<dbReference type="AlphaFoldDB" id="A0A1I0JWR1"/>
<evidence type="ECO:0000256" key="1">
    <source>
        <dbReference type="ARBA" id="ARBA00006484"/>
    </source>
</evidence>
<dbReference type="FunFam" id="3.40.50.720:FF:000047">
    <property type="entry name" value="NADP-dependent L-serine/L-allo-threonine dehydrogenase"/>
    <property type="match status" value="1"/>
</dbReference>
<evidence type="ECO:0000256" key="3">
    <source>
        <dbReference type="RuleBase" id="RU000363"/>
    </source>
</evidence>
<dbReference type="EMBL" id="FOIJ01000008">
    <property type="protein sequence ID" value="SEU15350.1"/>
    <property type="molecule type" value="Genomic_DNA"/>
</dbReference>
<dbReference type="PANTHER" id="PTHR43115:SF4">
    <property type="entry name" value="DEHYDROGENASE_REDUCTASE SDR FAMILY MEMBER 11"/>
    <property type="match status" value="1"/>
</dbReference>
<comment type="similarity">
    <text evidence="1 3">Belongs to the short-chain dehydrogenases/reductases (SDR) family.</text>
</comment>
<dbReference type="InterPro" id="IPR002347">
    <property type="entry name" value="SDR_fam"/>
</dbReference>
<dbReference type="PANTHER" id="PTHR43115">
    <property type="entry name" value="DEHYDROGENASE/REDUCTASE SDR FAMILY MEMBER 11"/>
    <property type="match status" value="1"/>
</dbReference>
<dbReference type="SUPFAM" id="SSF51735">
    <property type="entry name" value="NAD(P)-binding Rossmann-fold domains"/>
    <property type="match status" value="1"/>
</dbReference>
<accession>A0A1I0JWR1</accession>
<evidence type="ECO:0000313" key="6">
    <source>
        <dbReference type="Proteomes" id="UP000199181"/>
    </source>
</evidence>